<feature type="non-terminal residue" evidence="2">
    <location>
        <position position="386"/>
    </location>
</feature>
<keyword evidence="4" id="KW-1185">Reference proteome</keyword>
<dbReference type="Pfam" id="PF00668">
    <property type="entry name" value="Condensation"/>
    <property type="match status" value="1"/>
</dbReference>
<feature type="domain" description="Carrier" evidence="1">
    <location>
        <begin position="121"/>
        <end position="199"/>
    </location>
</feature>
<dbReference type="PANTHER" id="PTHR45527:SF1">
    <property type="entry name" value="FATTY ACID SYNTHASE"/>
    <property type="match status" value="1"/>
</dbReference>
<evidence type="ECO:0000259" key="1">
    <source>
        <dbReference type="PROSITE" id="PS50075"/>
    </source>
</evidence>
<dbReference type="GO" id="GO:0044550">
    <property type="term" value="P:secondary metabolite biosynthetic process"/>
    <property type="evidence" value="ECO:0007669"/>
    <property type="project" value="TreeGrafter"/>
</dbReference>
<dbReference type="InterPro" id="IPR036736">
    <property type="entry name" value="ACP-like_sf"/>
</dbReference>
<dbReference type="GO" id="GO:0003824">
    <property type="term" value="F:catalytic activity"/>
    <property type="evidence" value="ECO:0007669"/>
    <property type="project" value="InterPro"/>
</dbReference>
<dbReference type="InterPro" id="IPR009081">
    <property type="entry name" value="PP-bd_ACP"/>
</dbReference>
<dbReference type="GO" id="GO:0005737">
    <property type="term" value="C:cytoplasm"/>
    <property type="evidence" value="ECO:0007669"/>
    <property type="project" value="TreeGrafter"/>
</dbReference>
<name>A0A816A8T7_9BILA</name>
<evidence type="ECO:0000313" key="5">
    <source>
        <dbReference type="Proteomes" id="UP000663877"/>
    </source>
</evidence>
<dbReference type="InterPro" id="IPR001242">
    <property type="entry name" value="Condensation_dom"/>
</dbReference>
<evidence type="ECO:0000313" key="4">
    <source>
        <dbReference type="Proteomes" id="UP000663832"/>
    </source>
</evidence>
<accession>A0A816A8T7</accession>
<dbReference type="PROSITE" id="PS50075">
    <property type="entry name" value="CARRIER"/>
    <property type="match status" value="1"/>
</dbReference>
<dbReference type="EMBL" id="CAJNOI010007795">
    <property type="protein sequence ID" value="CAF1591938.1"/>
    <property type="molecule type" value="Genomic_DNA"/>
</dbReference>
<dbReference type="Pfam" id="PF13193">
    <property type="entry name" value="AMP-binding_C"/>
    <property type="match status" value="1"/>
</dbReference>
<dbReference type="Gene3D" id="1.10.1200.10">
    <property type="entry name" value="ACP-like"/>
    <property type="match status" value="1"/>
</dbReference>
<dbReference type="GO" id="GO:0043041">
    <property type="term" value="P:amino acid activation for nonribosomal peptide biosynthetic process"/>
    <property type="evidence" value="ECO:0007669"/>
    <property type="project" value="TreeGrafter"/>
</dbReference>
<dbReference type="InterPro" id="IPR045851">
    <property type="entry name" value="AMP-bd_C_sf"/>
</dbReference>
<dbReference type="SUPFAM" id="SSF47336">
    <property type="entry name" value="ACP-like"/>
    <property type="match status" value="1"/>
</dbReference>
<sequence>MDNNGLLHYQGRKDHQIKLHGQRIELGEIERCLLNTTSSISACVVIKWNDDHLVAYVQSSDINEEQLRQHCQSHLPPHMIPSIFIVLNKLPLNQNGKIDRKLLPSPHFSSIHLTNSLELLLPTNDIEISIHHIWCEILKLNQISTDTNIFTIGGHSLLIMQLFHRYKTQFHLETSTLSISNLFQHPTIIHHAQLIQQSIDTIHTLDDYSWSSLHLIQARASFAQERIYLDEQIRFSSNKTTINNMYVIPLIYRVSSMNDYISISRLQHAFQTVITKHSILRTALYLDTNGTIIQHCLDTNVIINDKKSFRFWTINLSDEEHEQNEIVKKILSQSDLFDLSKGHVINCHILRQDQSNHSFSQNSDDLLTKDDLILFTIHHACFDGAS</sequence>
<dbReference type="EMBL" id="CAJNOM010008237">
    <property type="protein sequence ID" value="CAF1679142.1"/>
    <property type="molecule type" value="Genomic_DNA"/>
</dbReference>
<comment type="caution">
    <text evidence="2">The sequence shown here is derived from an EMBL/GenBank/DDBJ whole genome shotgun (WGS) entry which is preliminary data.</text>
</comment>
<dbReference type="GO" id="GO:0031177">
    <property type="term" value="F:phosphopantetheine binding"/>
    <property type="evidence" value="ECO:0007669"/>
    <property type="project" value="TreeGrafter"/>
</dbReference>
<evidence type="ECO:0000313" key="2">
    <source>
        <dbReference type="EMBL" id="CAF1591938.1"/>
    </source>
</evidence>
<dbReference type="SUPFAM" id="SSF52777">
    <property type="entry name" value="CoA-dependent acyltransferases"/>
    <property type="match status" value="1"/>
</dbReference>
<reference evidence="2" key="1">
    <citation type="submission" date="2021-02" db="EMBL/GenBank/DDBJ databases">
        <authorList>
            <person name="Nowell W R."/>
        </authorList>
    </citation>
    <scope>NUCLEOTIDE SEQUENCE</scope>
</reference>
<dbReference type="Pfam" id="PF00550">
    <property type="entry name" value="PP-binding"/>
    <property type="match status" value="1"/>
</dbReference>
<dbReference type="SUPFAM" id="SSF56801">
    <property type="entry name" value="Acetyl-CoA synthetase-like"/>
    <property type="match status" value="1"/>
</dbReference>
<dbReference type="Proteomes" id="UP000663832">
    <property type="component" value="Unassembled WGS sequence"/>
</dbReference>
<dbReference type="Proteomes" id="UP000663877">
    <property type="component" value="Unassembled WGS sequence"/>
</dbReference>
<proteinExistence type="predicted"/>
<dbReference type="Gene3D" id="3.30.559.10">
    <property type="entry name" value="Chloramphenicol acetyltransferase-like domain"/>
    <property type="match status" value="1"/>
</dbReference>
<evidence type="ECO:0000313" key="3">
    <source>
        <dbReference type="EMBL" id="CAF1679142.1"/>
    </source>
</evidence>
<gene>
    <name evidence="2" type="ORF">BJG266_LOCUS49719</name>
    <name evidence="3" type="ORF">QVE165_LOCUS66807</name>
</gene>
<dbReference type="InterPro" id="IPR023213">
    <property type="entry name" value="CAT-like_dom_sf"/>
</dbReference>
<dbReference type="InterPro" id="IPR025110">
    <property type="entry name" value="AMP-bd_C"/>
</dbReference>
<dbReference type="Gene3D" id="3.30.300.30">
    <property type="match status" value="1"/>
</dbReference>
<protein>
    <recommendedName>
        <fullName evidence="1">Carrier domain-containing protein</fullName>
    </recommendedName>
</protein>
<dbReference type="AlphaFoldDB" id="A0A816A8T7"/>
<dbReference type="PANTHER" id="PTHR45527">
    <property type="entry name" value="NONRIBOSOMAL PEPTIDE SYNTHETASE"/>
    <property type="match status" value="1"/>
</dbReference>
<dbReference type="OrthoDB" id="416786at2759"/>
<organism evidence="2 5">
    <name type="scientific">Adineta steineri</name>
    <dbReference type="NCBI Taxonomy" id="433720"/>
    <lineage>
        <taxon>Eukaryota</taxon>
        <taxon>Metazoa</taxon>
        <taxon>Spiralia</taxon>
        <taxon>Gnathifera</taxon>
        <taxon>Rotifera</taxon>
        <taxon>Eurotatoria</taxon>
        <taxon>Bdelloidea</taxon>
        <taxon>Adinetida</taxon>
        <taxon>Adinetidae</taxon>
        <taxon>Adineta</taxon>
    </lineage>
</organism>